<proteinExistence type="predicted"/>
<name>A0ACC0BQK1_CATRO</name>
<sequence length="199" mass="22395">MKTIFMFLSLILFSTLINNSFAFALESVLDEAGKKLRADSFYFILPDTIYAPGQGGGLIRGLIGNDTCSLGVVQDPDQNKEGLPLRFYPFNAKKGVVRVSTDLNIQFGFTESCNQYTVWKLEDNYFVGLGGVVGNLSPEFISSWFKIEKYRYGYKLVYCPSVCSYCQVQCKDIGIVYENGKRRLALSDAPYQIKFRKAA</sequence>
<organism evidence="1 2">
    <name type="scientific">Catharanthus roseus</name>
    <name type="common">Madagascar periwinkle</name>
    <name type="synonym">Vinca rosea</name>
    <dbReference type="NCBI Taxonomy" id="4058"/>
    <lineage>
        <taxon>Eukaryota</taxon>
        <taxon>Viridiplantae</taxon>
        <taxon>Streptophyta</taxon>
        <taxon>Embryophyta</taxon>
        <taxon>Tracheophyta</taxon>
        <taxon>Spermatophyta</taxon>
        <taxon>Magnoliopsida</taxon>
        <taxon>eudicotyledons</taxon>
        <taxon>Gunneridae</taxon>
        <taxon>Pentapetalae</taxon>
        <taxon>asterids</taxon>
        <taxon>lamiids</taxon>
        <taxon>Gentianales</taxon>
        <taxon>Apocynaceae</taxon>
        <taxon>Rauvolfioideae</taxon>
        <taxon>Vinceae</taxon>
        <taxon>Catharanthinae</taxon>
        <taxon>Catharanthus</taxon>
    </lineage>
</organism>
<protein>
    <submittedName>
        <fullName evidence="1">Uncharacterized protein</fullName>
    </submittedName>
</protein>
<gene>
    <name evidence="1" type="ORF">M9H77_05891</name>
</gene>
<accession>A0ACC0BQK1</accession>
<keyword evidence="2" id="KW-1185">Reference proteome</keyword>
<dbReference type="EMBL" id="CM044702">
    <property type="protein sequence ID" value="KAI5674941.1"/>
    <property type="molecule type" value="Genomic_DNA"/>
</dbReference>
<evidence type="ECO:0000313" key="1">
    <source>
        <dbReference type="EMBL" id="KAI5674941.1"/>
    </source>
</evidence>
<dbReference type="Proteomes" id="UP001060085">
    <property type="component" value="Linkage Group LG02"/>
</dbReference>
<evidence type="ECO:0000313" key="2">
    <source>
        <dbReference type="Proteomes" id="UP001060085"/>
    </source>
</evidence>
<comment type="caution">
    <text evidence="1">The sequence shown here is derived from an EMBL/GenBank/DDBJ whole genome shotgun (WGS) entry which is preliminary data.</text>
</comment>
<reference evidence="2" key="1">
    <citation type="journal article" date="2023" name="Nat. Plants">
        <title>Single-cell RNA sequencing provides a high-resolution roadmap for understanding the multicellular compartmentation of specialized metabolism.</title>
        <authorList>
            <person name="Sun S."/>
            <person name="Shen X."/>
            <person name="Li Y."/>
            <person name="Li Y."/>
            <person name="Wang S."/>
            <person name="Li R."/>
            <person name="Zhang H."/>
            <person name="Shen G."/>
            <person name="Guo B."/>
            <person name="Wei J."/>
            <person name="Xu J."/>
            <person name="St-Pierre B."/>
            <person name="Chen S."/>
            <person name="Sun C."/>
        </authorList>
    </citation>
    <scope>NUCLEOTIDE SEQUENCE [LARGE SCALE GENOMIC DNA]</scope>
</reference>